<dbReference type="HOGENOM" id="CLU_116761_0_0_7"/>
<dbReference type="EMBL" id="AE017285">
    <property type="protein sequence ID" value="AAS95041.1"/>
    <property type="molecule type" value="Genomic_DNA"/>
</dbReference>
<evidence type="ECO:0000313" key="2">
    <source>
        <dbReference type="Proteomes" id="UP000002194"/>
    </source>
</evidence>
<evidence type="ECO:0000313" key="1">
    <source>
        <dbReference type="EMBL" id="AAS95041.1"/>
    </source>
</evidence>
<protein>
    <submittedName>
        <fullName evidence="1">Conserved domain protein</fullName>
    </submittedName>
</protein>
<proteinExistence type="predicted"/>
<dbReference type="PaxDb" id="882-DVU_0560"/>
<name>Q72EL8_NITV2</name>
<dbReference type="STRING" id="882.DVU_0560"/>
<dbReference type="eggNOG" id="COG4627">
    <property type="taxonomic scope" value="Bacteria"/>
</dbReference>
<sequence>MDRVDVVADLNDPLSCFPDDSVIEIYAHHVLEHVRNFIQLMQEVHRVCMRDSTVTIVVPHYSNQLAYSDPTHVRFFGLYTMCYFVERVFQPFKRKVPDFYIKEKFLLCEVVYDFEPKNTFLGRLFTRRVQLFINANPKRQEFYERYLCRFFPVASVRYVLSPVK</sequence>
<dbReference type="AlphaFoldDB" id="Q72EL8"/>
<dbReference type="Proteomes" id="UP000002194">
    <property type="component" value="Chromosome"/>
</dbReference>
<dbReference type="SUPFAM" id="SSF53335">
    <property type="entry name" value="S-adenosyl-L-methionine-dependent methyltransferases"/>
    <property type="match status" value="1"/>
</dbReference>
<dbReference type="EnsemblBacteria" id="AAS95041">
    <property type="protein sequence ID" value="AAS95041"/>
    <property type="gene ID" value="DVU_0560"/>
</dbReference>
<dbReference type="Gene3D" id="3.40.50.150">
    <property type="entry name" value="Vaccinia Virus protein VP39"/>
    <property type="match status" value="1"/>
</dbReference>
<dbReference type="InterPro" id="IPR029063">
    <property type="entry name" value="SAM-dependent_MTases_sf"/>
</dbReference>
<reference evidence="1 2" key="1">
    <citation type="journal article" date="2004" name="Nat. Biotechnol.">
        <title>The genome sequence of the anaerobic, sulfate-reducing bacterium Desulfovibrio vulgaris Hildenborough.</title>
        <authorList>
            <person name="Heidelberg J.F."/>
            <person name="Seshadri R."/>
            <person name="Haveman S.A."/>
            <person name="Hemme C.L."/>
            <person name="Paulsen I.T."/>
            <person name="Kolonay J.F."/>
            <person name="Eisen J.A."/>
            <person name="Ward N."/>
            <person name="Methe B."/>
            <person name="Brinkac L.M."/>
            <person name="Daugherty S.C."/>
            <person name="Deboy R.T."/>
            <person name="Dodson R.J."/>
            <person name="Durkin A.S."/>
            <person name="Madupu R."/>
            <person name="Nelson W.C."/>
            <person name="Sullivan S.A."/>
            <person name="Fouts D."/>
            <person name="Haft D.H."/>
            <person name="Selengut J."/>
            <person name="Peterson J.D."/>
            <person name="Davidsen T.M."/>
            <person name="Zafar N."/>
            <person name="Zhou L."/>
            <person name="Radune D."/>
            <person name="Dimitrov G."/>
            <person name="Hance M."/>
            <person name="Tran K."/>
            <person name="Khouri H."/>
            <person name="Gill J."/>
            <person name="Utterback T.R."/>
            <person name="Feldblyum T.V."/>
            <person name="Wall J.D."/>
            <person name="Voordouw G."/>
            <person name="Fraser C.M."/>
        </authorList>
    </citation>
    <scope>NUCLEOTIDE SEQUENCE [LARGE SCALE GENOMIC DNA]</scope>
    <source>
        <strain evidence="2">ATCC 29579 / DSM 644 / NCIMB 8303 / VKM B-1760 / Hildenborough</strain>
    </source>
</reference>
<gene>
    <name evidence="1" type="ordered locus">DVU_0560</name>
</gene>
<accession>Q72EL8</accession>
<keyword evidence="2" id="KW-1185">Reference proteome</keyword>
<dbReference type="KEGG" id="dvu:DVU_0560"/>
<organism evidence="1 2">
    <name type="scientific">Nitratidesulfovibrio vulgaris (strain ATCC 29579 / DSM 644 / CCUG 34227 / NCIMB 8303 / VKM B-1760 / Hildenborough)</name>
    <name type="common">Desulfovibrio vulgaris</name>
    <dbReference type="NCBI Taxonomy" id="882"/>
    <lineage>
        <taxon>Bacteria</taxon>
        <taxon>Pseudomonadati</taxon>
        <taxon>Thermodesulfobacteriota</taxon>
        <taxon>Desulfovibrionia</taxon>
        <taxon>Desulfovibrionales</taxon>
        <taxon>Desulfovibrionaceae</taxon>
        <taxon>Nitratidesulfovibrio</taxon>
    </lineage>
</organism>